<evidence type="ECO:0000256" key="8">
    <source>
        <dbReference type="ARBA" id="ARBA00022833"/>
    </source>
</evidence>
<evidence type="ECO:0000259" key="13">
    <source>
        <dbReference type="Pfam" id="PF01435"/>
    </source>
</evidence>
<dbReference type="EMBL" id="JAEQNE010000007">
    <property type="protein sequence ID" value="MBL0394098.1"/>
    <property type="molecule type" value="Genomic_DNA"/>
</dbReference>
<evidence type="ECO:0000256" key="4">
    <source>
        <dbReference type="ARBA" id="ARBA00022670"/>
    </source>
</evidence>
<dbReference type="GO" id="GO:0046872">
    <property type="term" value="F:metal ion binding"/>
    <property type="evidence" value="ECO:0007669"/>
    <property type="project" value="UniProtKB-KW"/>
</dbReference>
<evidence type="ECO:0000256" key="11">
    <source>
        <dbReference type="ARBA" id="ARBA00023136"/>
    </source>
</evidence>
<comment type="cofactor">
    <cofactor evidence="1">
        <name>Zn(2+)</name>
        <dbReference type="ChEBI" id="CHEBI:29105"/>
    </cofactor>
</comment>
<evidence type="ECO:0000313" key="14">
    <source>
        <dbReference type="EMBL" id="MBL0394098.1"/>
    </source>
</evidence>
<evidence type="ECO:0000256" key="2">
    <source>
        <dbReference type="ARBA" id="ARBA00004651"/>
    </source>
</evidence>
<keyword evidence="9 12" id="KW-1133">Transmembrane helix</keyword>
<evidence type="ECO:0000256" key="12">
    <source>
        <dbReference type="SAM" id="Phobius"/>
    </source>
</evidence>
<dbReference type="GO" id="GO:0006508">
    <property type="term" value="P:proteolysis"/>
    <property type="evidence" value="ECO:0007669"/>
    <property type="project" value="UniProtKB-KW"/>
</dbReference>
<dbReference type="InterPro" id="IPR050083">
    <property type="entry name" value="HtpX_protease"/>
</dbReference>
<comment type="caution">
    <text evidence="14">The sequence shown here is derived from an EMBL/GenBank/DDBJ whole genome shotgun (WGS) entry which is preliminary data.</text>
</comment>
<evidence type="ECO:0000256" key="10">
    <source>
        <dbReference type="ARBA" id="ARBA00023049"/>
    </source>
</evidence>
<evidence type="ECO:0000256" key="6">
    <source>
        <dbReference type="ARBA" id="ARBA00022723"/>
    </source>
</evidence>
<keyword evidence="8" id="KW-0862">Zinc</keyword>
<evidence type="ECO:0000256" key="9">
    <source>
        <dbReference type="ARBA" id="ARBA00022989"/>
    </source>
</evidence>
<keyword evidence="7" id="KW-0378">Hydrolase</keyword>
<accession>A0A937CVS9</accession>
<dbReference type="Proteomes" id="UP000599109">
    <property type="component" value="Unassembled WGS sequence"/>
</dbReference>
<dbReference type="InterPro" id="IPR001915">
    <property type="entry name" value="Peptidase_M48"/>
</dbReference>
<evidence type="ECO:0000256" key="3">
    <source>
        <dbReference type="ARBA" id="ARBA00022475"/>
    </source>
</evidence>
<dbReference type="CDD" id="cd07328">
    <property type="entry name" value="M48_Ste24p_like"/>
    <property type="match status" value="1"/>
</dbReference>
<name>A0A937CVS9_9BURK</name>
<keyword evidence="10 14" id="KW-0482">Metalloprotease</keyword>
<dbReference type="AlphaFoldDB" id="A0A937CVS9"/>
<evidence type="ECO:0000313" key="15">
    <source>
        <dbReference type="Proteomes" id="UP000599109"/>
    </source>
</evidence>
<feature type="transmembrane region" description="Helical" evidence="12">
    <location>
        <begin position="65"/>
        <end position="85"/>
    </location>
</feature>
<dbReference type="Pfam" id="PF01435">
    <property type="entry name" value="Peptidase_M48"/>
    <property type="match status" value="1"/>
</dbReference>
<dbReference type="PANTHER" id="PTHR43221">
    <property type="entry name" value="PROTEASE HTPX"/>
    <property type="match status" value="1"/>
</dbReference>
<evidence type="ECO:0000256" key="5">
    <source>
        <dbReference type="ARBA" id="ARBA00022692"/>
    </source>
</evidence>
<keyword evidence="11 12" id="KW-0472">Membrane</keyword>
<proteinExistence type="predicted"/>
<reference evidence="14 15" key="1">
    <citation type="journal article" date="2017" name="Int. J. Syst. Evol. Microbiol.">
        <title>Ramlibacter monticola sp. nov., isolated from forest soil.</title>
        <authorList>
            <person name="Chaudhary D.K."/>
            <person name="Kim J."/>
        </authorList>
    </citation>
    <scope>NUCLEOTIDE SEQUENCE [LARGE SCALE GENOMIC DNA]</scope>
    <source>
        <strain evidence="14 15">KACC 19175</strain>
    </source>
</reference>
<gene>
    <name evidence="14" type="ORF">JJ685_23365</name>
</gene>
<keyword evidence="3" id="KW-1003">Cell membrane</keyword>
<keyword evidence="6" id="KW-0479">Metal-binding</keyword>
<dbReference type="GO" id="GO:0005886">
    <property type="term" value="C:plasma membrane"/>
    <property type="evidence" value="ECO:0007669"/>
    <property type="project" value="UniProtKB-SubCell"/>
</dbReference>
<evidence type="ECO:0000256" key="1">
    <source>
        <dbReference type="ARBA" id="ARBA00001947"/>
    </source>
</evidence>
<comment type="subcellular location">
    <subcellularLocation>
        <location evidence="2">Cell membrane</location>
        <topology evidence="2">Multi-pass membrane protein</topology>
    </subcellularLocation>
</comment>
<feature type="domain" description="Peptidase M48" evidence="13">
    <location>
        <begin position="154"/>
        <end position="330"/>
    </location>
</feature>
<keyword evidence="5 12" id="KW-0812">Transmembrane</keyword>
<organism evidence="14 15">
    <name type="scientific">Ramlibacter monticola</name>
    <dbReference type="NCBI Taxonomy" id="1926872"/>
    <lineage>
        <taxon>Bacteria</taxon>
        <taxon>Pseudomonadati</taxon>
        <taxon>Pseudomonadota</taxon>
        <taxon>Betaproteobacteria</taxon>
        <taxon>Burkholderiales</taxon>
        <taxon>Comamonadaceae</taxon>
        <taxon>Ramlibacter</taxon>
    </lineage>
</organism>
<dbReference type="PANTHER" id="PTHR43221:SF1">
    <property type="entry name" value="PROTEASE HTPX"/>
    <property type="match status" value="1"/>
</dbReference>
<evidence type="ECO:0000256" key="7">
    <source>
        <dbReference type="ARBA" id="ARBA00022801"/>
    </source>
</evidence>
<keyword evidence="4" id="KW-0645">Protease</keyword>
<protein>
    <submittedName>
        <fullName evidence="14">M48 family metalloprotease</fullName>
    </submittedName>
</protein>
<keyword evidence="15" id="KW-1185">Reference proteome</keyword>
<dbReference type="Gene3D" id="3.30.2010.10">
    <property type="entry name" value="Metalloproteases ('zincins'), catalytic domain"/>
    <property type="match status" value="1"/>
</dbReference>
<dbReference type="GO" id="GO:0004222">
    <property type="term" value="F:metalloendopeptidase activity"/>
    <property type="evidence" value="ECO:0007669"/>
    <property type="project" value="InterPro"/>
</dbReference>
<sequence length="616" mass="69650">MRHADFVHLVRLSEHASAENGKAYRRSLAAFAGLGYAWVLGCLLLAAGTLAWIAGALLHGHFRAFQILGLTAAGGLLWASVRALWFRLEPAAGVRLLPHDAPALFEALERIRRKVKGPALDEVRLDAEFDASIAQRPRWGLLGGARNQLTIGLPLLMALDRQRVLAVLAHEYGHLRRDHGRFSAWIYRTRASWSRLYESLEGQAGPAATLTQGFLAWYFPRFVARTFALARQDEYQADRIAGELVGNGVAAAALAELALKGDWLEQHFWPTHWGQAAAHDLPIGPYAQMRKLLALPLPEAFAQRSLRQALRNHSGFEDTHPVLRDRLERLGVAPGLPAWSQRPAIELMGHKADRWIAHFDHQWCREQATVWKQHHSALGRIRMRIEQLRARRSRNADEWAELGDLERRLRPDAPVRAHYDQALALSPHHGPALQGIFACLPPEQAGQRMACLERLHEGSPQHRWWAAKNAVAALEDDPRHDDEALKLWRIRLKESEAAEARAWAELAEQPVLAHTSPADLNEFERWELEAELACWADLSRTWLLRKEVREFPARRCYLLVLDLPRLAPQQAEAVCRALEPRLGLPGPVLLLWSGQSPELAELRRRVRPLYDTRVAV</sequence>
<feature type="transmembrane region" description="Helical" evidence="12">
    <location>
        <begin position="36"/>
        <end position="58"/>
    </location>
</feature>